<dbReference type="AlphaFoldDB" id="A0A6G1J1W4"/>
<evidence type="ECO:0000256" key="1">
    <source>
        <dbReference type="SAM" id="MobiDB-lite"/>
    </source>
</evidence>
<reference evidence="2" key="1">
    <citation type="journal article" date="2020" name="Stud. Mycol.">
        <title>101 Dothideomycetes genomes: a test case for predicting lifestyles and emergence of pathogens.</title>
        <authorList>
            <person name="Haridas S."/>
            <person name="Albert R."/>
            <person name="Binder M."/>
            <person name="Bloem J."/>
            <person name="Labutti K."/>
            <person name="Salamov A."/>
            <person name="Andreopoulos B."/>
            <person name="Baker S."/>
            <person name="Barry K."/>
            <person name="Bills G."/>
            <person name="Bluhm B."/>
            <person name="Cannon C."/>
            <person name="Castanera R."/>
            <person name="Culley D."/>
            <person name="Daum C."/>
            <person name="Ezra D."/>
            <person name="Gonzalez J."/>
            <person name="Henrissat B."/>
            <person name="Kuo A."/>
            <person name="Liang C."/>
            <person name="Lipzen A."/>
            <person name="Lutzoni F."/>
            <person name="Magnuson J."/>
            <person name="Mondo S."/>
            <person name="Nolan M."/>
            <person name="Ohm R."/>
            <person name="Pangilinan J."/>
            <person name="Park H.-J."/>
            <person name="Ramirez L."/>
            <person name="Alfaro M."/>
            <person name="Sun H."/>
            <person name="Tritt A."/>
            <person name="Yoshinaga Y."/>
            <person name="Zwiers L.-H."/>
            <person name="Turgeon B."/>
            <person name="Goodwin S."/>
            <person name="Spatafora J."/>
            <person name="Crous P."/>
            <person name="Grigoriev I."/>
        </authorList>
    </citation>
    <scope>NUCLEOTIDE SEQUENCE</scope>
    <source>
        <strain evidence="2">CBS 122367</strain>
    </source>
</reference>
<proteinExistence type="predicted"/>
<feature type="region of interest" description="Disordered" evidence="1">
    <location>
        <begin position="59"/>
        <end position="93"/>
    </location>
</feature>
<evidence type="ECO:0000313" key="2">
    <source>
        <dbReference type="EMBL" id="KAF2684200.1"/>
    </source>
</evidence>
<evidence type="ECO:0000313" key="3">
    <source>
        <dbReference type="Proteomes" id="UP000799291"/>
    </source>
</evidence>
<keyword evidence="3" id="KW-1185">Reference proteome</keyword>
<dbReference type="Proteomes" id="UP000799291">
    <property type="component" value="Unassembled WGS sequence"/>
</dbReference>
<name>A0A6G1J1W4_9PLEO</name>
<dbReference type="EMBL" id="MU005582">
    <property type="protein sequence ID" value="KAF2684200.1"/>
    <property type="molecule type" value="Genomic_DNA"/>
</dbReference>
<gene>
    <name evidence="2" type="ORF">K458DRAFT_404481</name>
</gene>
<accession>A0A6G1J1W4</accession>
<feature type="compositionally biased region" description="Basic and acidic residues" evidence="1">
    <location>
        <begin position="59"/>
        <end position="79"/>
    </location>
</feature>
<protein>
    <submittedName>
        <fullName evidence="2">Uncharacterized protein</fullName>
    </submittedName>
</protein>
<sequence>MSSETFYMESFDPERGWGQYLHLAVLKAYDWHLPKEKQEAVMEKRDAVVQKLAKLLRSEVDRQHEEDTMGEPECEKGQDTQHTTSKSSEVGDKAVGYQPVRDNILKALAIAEEKKTAAQAAIVASRKAFHAAKLNIQPAHEE</sequence>
<organism evidence="2 3">
    <name type="scientific">Lentithecium fluviatile CBS 122367</name>
    <dbReference type="NCBI Taxonomy" id="1168545"/>
    <lineage>
        <taxon>Eukaryota</taxon>
        <taxon>Fungi</taxon>
        <taxon>Dikarya</taxon>
        <taxon>Ascomycota</taxon>
        <taxon>Pezizomycotina</taxon>
        <taxon>Dothideomycetes</taxon>
        <taxon>Pleosporomycetidae</taxon>
        <taxon>Pleosporales</taxon>
        <taxon>Massarineae</taxon>
        <taxon>Lentitheciaceae</taxon>
        <taxon>Lentithecium</taxon>
    </lineage>
</organism>